<accession>A0A3M7QK60</accession>
<evidence type="ECO:0000313" key="1">
    <source>
        <dbReference type="EMBL" id="RNA11652.1"/>
    </source>
</evidence>
<dbReference type="EMBL" id="REGN01005897">
    <property type="protein sequence ID" value="RNA11652.1"/>
    <property type="molecule type" value="Genomic_DNA"/>
</dbReference>
<name>A0A3M7QK60_BRAPC</name>
<sequence length="81" mass="9721">MALILSISVGQKLHFYYIFIIKIKKNKSWSKDQTNEFNLHSDSFLYLSQEYLENFSCVFHLICLVLPSFSQQYQMRKNYAK</sequence>
<comment type="caution">
    <text evidence="1">The sequence shown here is derived from an EMBL/GenBank/DDBJ whole genome shotgun (WGS) entry which is preliminary data.</text>
</comment>
<protein>
    <submittedName>
        <fullName evidence="1">Uncharacterized protein</fullName>
    </submittedName>
</protein>
<proteinExistence type="predicted"/>
<keyword evidence="2" id="KW-1185">Reference proteome</keyword>
<gene>
    <name evidence="1" type="ORF">BpHYR1_049707</name>
</gene>
<dbReference type="Proteomes" id="UP000276133">
    <property type="component" value="Unassembled WGS sequence"/>
</dbReference>
<reference evidence="1 2" key="1">
    <citation type="journal article" date="2018" name="Sci. Rep.">
        <title>Genomic signatures of local adaptation to the degree of environmental predictability in rotifers.</title>
        <authorList>
            <person name="Franch-Gras L."/>
            <person name="Hahn C."/>
            <person name="Garcia-Roger E.M."/>
            <person name="Carmona M.J."/>
            <person name="Serra M."/>
            <person name="Gomez A."/>
        </authorList>
    </citation>
    <scope>NUCLEOTIDE SEQUENCE [LARGE SCALE GENOMIC DNA]</scope>
    <source>
        <strain evidence="1">HYR1</strain>
    </source>
</reference>
<organism evidence="1 2">
    <name type="scientific">Brachionus plicatilis</name>
    <name type="common">Marine rotifer</name>
    <name type="synonym">Brachionus muelleri</name>
    <dbReference type="NCBI Taxonomy" id="10195"/>
    <lineage>
        <taxon>Eukaryota</taxon>
        <taxon>Metazoa</taxon>
        <taxon>Spiralia</taxon>
        <taxon>Gnathifera</taxon>
        <taxon>Rotifera</taxon>
        <taxon>Eurotatoria</taxon>
        <taxon>Monogononta</taxon>
        <taxon>Pseudotrocha</taxon>
        <taxon>Ploima</taxon>
        <taxon>Brachionidae</taxon>
        <taxon>Brachionus</taxon>
    </lineage>
</organism>
<evidence type="ECO:0000313" key="2">
    <source>
        <dbReference type="Proteomes" id="UP000276133"/>
    </source>
</evidence>
<dbReference type="AlphaFoldDB" id="A0A3M7QK60"/>